<organism evidence="2 3">
    <name type="scientific">Marinobacter lutaoensis</name>
    <dbReference type="NCBI Taxonomy" id="135739"/>
    <lineage>
        <taxon>Bacteria</taxon>
        <taxon>Pseudomonadati</taxon>
        <taxon>Pseudomonadota</taxon>
        <taxon>Gammaproteobacteria</taxon>
        <taxon>Pseudomonadales</taxon>
        <taxon>Marinobacteraceae</taxon>
        <taxon>Marinobacter</taxon>
    </lineage>
</organism>
<dbReference type="SMART" id="SM00953">
    <property type="entry name" value="RES"/>
    <property type="match status" value="1"/>
</dbReference>
<gene>
    <name evidence="2" type="ORF">BTO32_00890</name>
</gene>
<name>A0A1V2DWP9_9GAMM</name>
<sequence length="251" mass="28163">MDIWSRCQGERHIRPIEGVLFRLVESQEQVATIGYVDTLEEQAVLEELLETSKPDYPEVLRSERHYLLKTPFRYPPLPWGSRFGCVHEPGLFYGGRSVDATLAESAYYRFVFLWSMDGTPPTDKLNSEHTLFSVGYSTAIGVQLQRPPFDEFTAQMAHPRDYSASQTLGSRMRAAGVEAFEYPSARAAGHQLCGALFTPRALADRAPRSCERWFCELTPARVTFKPAGTGPVYGFELTDFLVHGALPVPPP</sequence>
<dbReference type="EMBL" id="MSCW01000001">
    <property type="protein sequence ID" value="ONF45068.1"/>
    <property type="molecule type" value="Genomic_DNA"/>
</dbReference>
<dbReference type="Proteomes" id="UP000189339">
    <property type="component" value="Unassembled WGS sequence"/>
</dbReference>
<dbReference type="AlphaFoldDB" id="A0A1V2DWP9"/>
<proteinExistence type="predicted"/>
<comment type="caution">
    <text evidence="2">The sequence shown here is derived from an EMBL/GenBank/DDBJ whole genome shotgun (WGS) entry which is preliminary data.</text>
</comment>
<keyword evidence="3" id="KW-1185">Reference proteome</keyword>
<evidence type="ECO:0000313" key="2">
    <source>
        <dbReference type="EMBL" id="ONF45068.1"/>
    </source>
</evidence>
<reference evidence="2 3" key="1">
    <citation type="submission" date="2016-12" db="EMBL/GenBank/DDBJ databases">
        <title>Marinobacter lutaoensis whole genome sequencing.</title>
        <authorList>
            <person name="Verma A."/>
            <person name="Krishnamurthi S."/>
        </authorList>
    </citation>
    <scope>NUCLEOTIDE SEQUENCE [LARGE SCALE GENOMIC DNA]</scope>
    <source>
        <strain evidence="2 3">T5054</strain>
    </source>
</reference>
<dbReference type="STRING" id="135739.BTO32_00890"/>
<evidence type="ECO:0000313" key="3">
    <source>
        <dbReference type="Proteomes" id="UP000189339"/>
    </source>
</evidence>
<protein>
    <recommendedName>
        <fullName evidence="1">RES domain-containing protein</fullName>
    </recommendedName>
</protein>
<dbReference type="Pfam" id="PF08808">
    <property type="entry name" value="RES"/>
    <property type="match status" value="1"/>
</dbReference>
<accession>A0A1V2DWP9</accession>
<feature type="domain" description="RES" evidence="1">
    <location>
        <begin position="71"/>
        <end position="208"/>
    </location>
</feature>
<dbReference type="OrthoDB" id="9799238at2"/>
<dbReference type="InterPro" id="IPR014914">
    <property type="entry name" value="RES_dom"/>
</dbReference>
<evidence type="ECO:0000259" key="1">
    <source>
        <dbReference type="SMART" id="SM00953"/>
    </source>
</evidence>